<accession>A0A1S2VPS3</accession>
<dbReference type="SUPFAM" id="SSF53756">
    <property type="entry name" value="UDP-Glycosyltransferase/glycogen phosphorylase"/>
    <property type="match status" value="1"/>
</dbReference>
<comment type="caution">
    <text evidence="2">The sequence shown here is derived from an EMBL/GenBank/DDBJ whole genome shotgun (WGS) entry which is preliminary data.</text>
</comment>
<organism evidence="2 3">
    <name type="scientific">Arsenicibacter rosenii</name>
    <dbReference type="NCBI Taxonomy" id="1750698"/>
    <lineage>
        <taxon>Bacteria</taxon>
        <taxon>Pseudomonadati</taxon>
        <taxon>Bacteroidota</taxon>
        <taxon>Cytophagia</taxon>
        <taxon>Cytophagales</taxon>
        <taxon>Spirosomataceae</taxon>
        <taxon>Arsenicibacter</taxon>
    </lineage>
</organism>
<dbReference type="Proteomes" id="UP000181790">
    <property type="component" value="Unassembled WGS sequence"/>
</dbReference>
<keyword evidence="2" id="KW-0808">Transferase</keyword>
<dbReference type="OrthoDB" id="9790710at2"/>
<dbReference type="PANTHER" id="PTHR45947">
    <property type="entry name" value="SULFOQUINOVOSYL TRANSFERASE SQD2"/>
    <property type="match status" value="1"/>
</dbReference>
<dbReference type="AlphaFoldDB" id="A0A1S2VPS3"/>
<dbReference type="InterPro" id="IPR050194">
    <property type="entry name" value="Glycosyltransferase_grp1"/>
</dbReference>
<dbReference type="Pfam" id="PF00534">
    <property type="entry name" value="Glycos_transf_1"/>
    <property type="match status" value="1"/>
</dbReference>
<dbReference type="EMBL" id="MORL01000001">
    <property type="protein sequence ID" value="OIN60773.1"/>
    <property type="molecule type" value="Genomic_DNA"/>
</dbReference>
<evidence type="ECO:0000313" key="2">
    <source>
        <dbReference type="EMBL" id="OIN60773.1"/>
    </source>
</evidence>
<gene>
    <name evidence="2" type="ORF">BLX24_01345</name>
</gene>
<evidence type="ECO:0000313" key="3">
    <source>
        <dbReference type="Proteomes" id="UP000181790"/>
    </source>
</evidence>
<dbReference type="GO" id="GO:0016757">
    <property type="term" value="F:glycosyltransferase activity"/>
    <property type="evidence" value="ECO:0007669"/>
    <property type="project" value="InterPro"/>
</dbReference>
<reference evidence="2 3" key="1">
    <citation type="submission" date="2016-10" db="EMBL/GenBank/DDBJ databases">
        <title>Arsenicibacter rosenii gen. nov., sp. nov., an efficient arsenic-methylating bacterium isolated from an arsenic-contaminated paddy soil.</title>
        <authorList>
            <person name="Huang K."/>
        </authorList>
    </citation>
    <scope>NUCLEOTIDE SEQUENCE [LARGE SCALE GENOMIC DNA]</scope>
    <source>
        <strain evidence="2 3">SM-1</strain>
    </source>
</reference>
<proteinExistence type="predicted"/>
<protein>
    <submittedName>
        <fullName evidence="2">Glycosyl transferase family 1</fullName>
    </submittedName>
</protein>
<sequence>MKILIVHNLLWAHYKAKVFQEVDRLARTYPDVEVKVLQIARNEKSRKGLETSDPDTPVYHYRYELLFDAFIEDTTVKQRTKALLQHIRSYQPDVLNLTGYYDPAQLALLLYAKLTGIKVIMQNESTAADHTRGGLKERLKKAIFRLCDGFFCFGTLSADYLTSSGVKPSQILLKKNAVDNDALLEAWTRARQTRTGQQQALGLKPHNFIFVGRLIEVKNLIRLVEAFASVRQTNPDWGLILLGEGPMSGAIQQRARELNVADAVTSLPGRAWYKVPDILALADVLVLPSLSEPWGLVVNEAMVCGMPVIVSDRCGCVVDLVRDQQNGFVIDPGQTPQLAGVMHRFMTGEVDQAAMGAVAQEMIRPYSAGAVAREMLEGFLTIHRTRR</sequence>
<name>A0A1S2VPS3_9BACT</name>
<dbReference type="PANTHER" id="PTHR45947:SF13">
    <property type="entry name" value="TRANSFERASE"/>
    <property type="match status" value="1"/>
</dbReference>
<evidence type="ECO:0000259" key="1">
    <source>
        <dbReference type="Pfam" id="PF00534"/>
    </source>
</evidence>
<dbReference type="RefSeq" id="WP_071501277.1">
    <property type="nucleotide sequence ID" value="NZ_MORL01000001.1"/>
</dbReference>
<dbReference type="Gene3D" id="3.40.50.2000">
    <property type="entry name" value="Glycogen Phosphorylase B"/>
    <property type="match status" value="2"/>
</dbReference>
<dbReference type="InterPro" id="IPR001296">
    <property type="entry name" value="Glyco_trans_1"/>
</dbReference>
<dbReference type="CDD" id="cd03801">
    <property type="entry name" value="GT4_PimA-like"/>
    <property type="match status" value="1"/>
</dbReference>
<keyword evidence="3" id="KW-1185">Reference proteome</keyword>
<feature type="domain" description="Glycosyl transferase family 1" evidence="1">
    <location>
        <begin position="198"/>
        <end position="360"/>
    </location>
</feature>